<evidence type="ECO:0000313" key="2">
    <source>
        <dbReference type="EMBL" id="RHW45189.1"/>
    </source>
</evidence>
<proteinExistence type="predicted"/>
<dbReference type="EMBL" id="CP043031">
    <property type="protein sequence ID" value="QEH92240.1"/>
    <property type="molecule type" value="Genomic_DNA"/>
</dbReference>
<dbReference type="Pfam" id="PF12900">
    <property type="entry name" value="Pyridox_ox_2"/>
    <property type="match status" value="1"/>
</dbReference>
<gene>
    <name evidence="2" type="ORF">D1832_10085</name>
    <name evidence="1" type="ORF">FV141_00805</name>
</gene>
<name>A0A417Z4H2_9MICO</name>
<dbReference type="AlphaFoldDB" id="A0A417Z4H2"/>
<dbReference type="Gene3D" id="2.30.110.10">
    <property type="entry name" value="Electron Transport, Fmn-binding Protein, Chain A"/>
    <property type="match status" value="1"/>
</dbReference>
<keyword evidence="4" id="KW-1185">Reference proteome</keyword>
<reference evidence="1 4" key="2">
    <citation type="submission" date="2019-08" db="EMBL/GenBank/DDBJ databases">
        <title>Dermacoccus abyssi strain HZAU 226, whole genome Nanopore sequencing project.</title>
        <authorList>
            <person name="Guo A."/>
            <person name="Zhang X."/>
            <person name="Ruan Y."/>
            <person name="Liu W."/>
            <person name="Chen Q."/>
            <person name="Gu L."/>
        </authorList>
    </citation>
    <scope>NUCLEOTIDE SEQUENCE [LARGE SCALE GENOMIC DNA]</scope>
    <source>
        <strain evidence="1 4">HZAU 226</strain>
    </source>
</reference>
<sequence>MPEFAEPRDVVHPLDEKECWEFLGRHEFGRLAYTLVGDVQIVPINYVSDHEAVYFRTAEGSKLLGVTMNDAVAFEVDDLVAAPDGRRDAEACSVVVHGKAEVLEGQDKARAEQLPLRPWVPTQKHTIVRIAVSEISGRRFDLSKPWEHMSTRG</sequence>
<dbReference type="Proteomes" id="UP000285376">
    <property type="component" value="Unassembled WGS sequence"/>
</dbReference>
<dbReference type="InterPro" id="IPR012349">
    <property type="entry name" value="Split_barrel_FMN-bd"/>
</dbReference>
<dbReference type="Proteomes" id="UP000323565">
    <property type="component" value="Chromosome"/>
</dbReference>
<reference evidence="2 3" key="1">
    <citation type="submission" date="2018-08" db="EMBL/GenBank/DDBJ databases">
        <title>Whole genome sequence analysis of Dermacoccus abyssi bacteria isolated from Deep Mariana trench Micromonospora spp reveals genes involved in the environmental adaptation and production of secondary metabolites.</title>
        <authorList>
            <person name="Abdel-Mageed W.M."/>
            <person name="Lehri B."/>
            <person name="Nouioui I."/>
            <person name="Goodfellow I."/>
            <person name="Jaspars M."/>
            <person name="Karlyshev A."/>
        </authorList>
    </citation>
    <scope>NUCLEOTIDE SEQUENCE [LARGE SCALE GENOMIC DNA]</scope>
    <source>
        <strain evidence="2 3">MT1.1</strain>
    </source>
</reference>
<evidence type="ECO:0000313" key="1">
    <source>
        <dbReference type="EMBL" id="QEH92240.1"/>
    </source>
</evidence>
<evidence type="ECO:0000313" key="3">
    <source>
        <dbReference type="Proteomes" id="UP000285376"/>
    </source>
</evidence>
<dbReference type="InterPro" id="IPR024747">
    <property type="entry name" value="Pyridox_Oxase-rel"/>
</dbReference>
<dbReference type="SUPFAM" id="SSF50475">
    <property type="entry name" value="FMN-binding split barrel"/>
    <property type="match status" value="1"/>
</dbReference>
<dbReference type="RefSeq" id="WP_118913767.1">
    <property type="nucleotide sequence ID" value="NZ_CBCRVH010000011.1"/>
</dbReference>
<dbReference type="EMBL" id="QWLM01000011">
    <property type="protein sequence ID" value="RHW45189.1"/>
    <property type="molecule type" value="Genomic_DNA"/>
</dbReference>
<organism evidence="2 3">
    <name type="scientific">Dermacoccus abyssi</name>
    <dbReference type="NCBI Taxonomy" id="322596"/>
    <lineage>
        <taxon>Bacteria</taxon>
        <taxon>Bacillati</taxon>
        <taxon>Actinomycetota</taxon>
        <taxon>Actinomycetes</taxon>
        <taxon>Micrococcales</taxon>
        <taxon>Dermacoccaceae</taxon>
        <taxon>Dermacoccus</taxon>
    </lineage>
</organism>
<evidence type="ECO:0000313" key="4">
    <source>
        <dbReference type="Proteomes" id="UP000323565"/>
    </source>
</evidence>
<accession>A0A417Z4H2</accession>
<protein>
    <submittedName>
        <fullName evidence="2">Pyridoxamine 5'-phosphate oxidase family protein</fullName>
    </submittedName>
</protein>